<organism evidence="1 2">
    <name type="scientific">Christiangramia crocea</name>
    <dbReference type="NCBI Taxonomy" id="2904124"/>
    <lineage>
        <taxon>Bacteria</taxon>
        <taxon>Pseudomonadati</taxon>
        <taxon>Bacteroidota</taxon>
        <taxon>Flavobacteriia</taxon>
        <taxon>Flavobacteriales</taxon>
        <taxon>Flavobacteriaceae</taxon>
        <taxon>Christiangramia</taxon>
    </lineage>
</organism>
<dbReference type="Proteomes" id="UP001139344">
    <property type="component" value="Unassembled WGS sequence"/>
</dbReference>
<protein>
    <recommendedName>
        <fullName evidence="3">Histone deacetylase</fullName>
    </recommendedName>
</protein>
<dbReference type="AlphaFoldDB" id="A0A9X2A731"/>
<reference evidence="1" key="1">
    <citation type="submission" date="2021-12" db="EMBL/GenBank/DDBJ databases">
        <title>Description of Gramella crocea sp. nov., a new bacterium isolated from activated sludge.</title>
        <authorList>
            <person name="Zhang X."/>
        </authorList>
    </citation>
    <scope>NUCLEOTIDE SEQUENCE</scope>
    <source>
        <strain evidence="1">YB25</strain>
    </source>
</reference>
<name>A0A9X2A731_9FLAO</name>
<evidence type="ECO:0000313" key="2">
    <source>
        <dbReference type="Proteomes" id="UP001139344"/>
    </source>
</evidence>
<accession>A0A9X2A731</accession>
<evidence type="ECO:0008006" key="3">
    <source>
        <dbReference type="Google" id="ProtNLM"/>
    </source>
</evidence>
<sequence length="214" mass="24936">MLSNNINDIWYACYGSNIREERFMCYIKGGTPPGAVRNFEGCADKTRPRQSRKIIINREMYFAKESVTWNGGGICFLRPEKDENFETLGRSYLISSGQFRDLVRQELKFEGEILINFERLIKDGYYNCMSDGRYGLLLYLGEMEGKPIVTFTSEKFLKAEINQPNREYLSTIIRGLKEIYQISDDDLESYFRSKKGIKDCGIEKELPEIIMELK</sequence>
<dbReference type="Gene3D" id="3.10.490.10">
    <property type="entry name" value="Gamma-glutamyl cyclotransferase-like"/>
    <property type="match status" value="1"/>
</dbReference>
<dbReference type="RefSeq" id="WP_240097120.1">
    <property type="nucleotide sequence ID" value="NZ_JAJSON010000015.1"/>
</dbReference>
<keyword evidence="2" id="KW-1185">Reference proteome</keyword>
<proteinExistence type="predicted"/>
<comment type="caution">
    <text evidence="1">The sequence shown here is derived from an EMBL/GenBank/DDBJ whole genome shotgun (WGS) entry which is preliminary data.</text>
</comment>
<gene>
    <name evidence="1" type="ORF">LU635_05730</name>
</gene>
<evidence type="ECO:0000313" key="1">
    <source>
        <dbReference type="EMBL" id="MCG9971132.1"/>
    </source>
</evidence>
<dbReference type="EMBL" id="JAJSON010000015">
    <property type="protein sequence ID" value="MCG9971132.1"/>
    <property type="molecule type" value="Genomic_DNA"/>
</dbReference>